<name>A0A6J7VQH5_9ZZZZ</name>
<reference evidence="1" key="1">
    <citation type="submission" date="2020-05" db="EMBL/GenBank/DDBJ databases">
        <authorList>
            <person name="Chiriac C."/>
            <person name="Salcher M."/>
            <person name="Ghai R."/>
            <person name="Kavagutti S V."/>
        </authorList>
    </citation>
    <scope>NUCLEOTIDE SEQUENCE</scope>
</reference>
<proteinExistence type="predicted"/>
<dbReference type="AlphaFoldDB" id="A0A6J7VQH5"/>
<evidence type="ECO:0000313" key="1">
    <source>
        <dbReference type="EMBL" id="CAB5110138.1"/>
    </source>
</evidence>
<accession>A0A6J7VQH5</accession>
<sequence length="61" mass="6726">MYSNFTPAIFGTSITPAAIETIIGFENSFNSAAIALERVRWPMPIPLLVAKIMVGFCMYLV</sequence>
<dbReference type="EMBL" id="CAFBRU010000036">
    <property type="protein sequence ID" value="CAB5110138.1"/>
    <property type="molecule type" value="Genomic_DNA"/>
</dbReference>
<protein>
    <submittedName>
        <fullName evidence="1">Unannotated protein</fullName>
    </submittedName>
</protein>
<gene>
    <name evidence="1" type="ORF">UFOPK4420_00445</name>
</gene>
<organism evidence="1">
    <name type="scientific">freshwater metagenome</name>
    <dbReference type="NCBI Taxonomy" id="449393"/>
    <lineage>
        <taxon>unclassified sequences</taxon>
        <taxon>metagenomes</taxon>
        <taxon>ecological metagenomes</taxon>
    </lineage>
</organism>